<evidence type="ECO:0000256" key="4">
    <source>
        <dbReference type="ARBA" id="ARBA00012564"/>
    </source>
</evidence>
<dbReference type="Gene3D" id="2.60.40.1730">
    <property type="entry name" value="tricorn interacting facor f3 domain"/>
    <property type="match status" value="1"/>
</dbReference>
<comment type="function">
    <text evidence="12">Aminopeptidase N is involved in the degradation of intracellular peptides generated by protein breakdown during normal growth as well as in response to nutrient starvation.</text>
</comment>
<comment type="caution">
    <text evidence="19">The sequence shown here is derived from an EMBL/GenBank/DDBJ whole genome shotgun (WGS) entry which is preliminary data.</text>
</comment>
<dbReference type="FunFam" id="3.30.2010.30:FF:000002">
    <property type="entry name" value="Putative aminopeptidase N"/>
    <property type="match status" value="1"/>
</dbReference>
<comment type="catalytic activity">
    <reaction evidence="1">
        <text>Release of an N-terminal amino acid, Xaa-|-Yaa- from a peptide, amide or arylamide. Xaa is preferably Ala, but may be most amino acids including Pro (slow action). When a terminal hydrophobic residue is followed by a prolyl residue, the two may be released as an intact Xaa-Pro dipeptide.</text>
        <dbReference type="EC" id="3.4.11.2"/>
    </reaction>
</comment>
<evidence type="ECO:0000259" key="18">
    <source>
        <dbReference type="Pfam" id="PF17900"/>
    </source>
</evidence>
<protein>
    <recommendedName>
        <fullName evidence="5 13">Aminopeptidase N</fullName>
        <ecNumber evidence="4 13">3.4.11.2</ecNumber>
    </recommendedName>
</protein>
<dbReference type="Pfam" id="PF17432">
    <property type="entry name" value="DUF3458_C"/>
    <property type="match status" value="1"/>
</dbReference>
<dbReference type="eggNOG" id="COG0308">
    <property type="taxonomic scope" value="Bacteria"/>
</dbReference>
<dbReference type="Pfam" id="PF17900">
    <property type="entry name" value="Peptidase_M1_N"/>
    <property type="match status" value="1"/>
</dbReference>
<organism evidence="19 20">
    <name type="scientific">Roseibium aggregatum (strain ATCC 25650 / DSM 13394 / JCM 20685 / NBRC 16684 / NCIMB 2208 / IAM 12614 / B1)</name>
    <name type="common">Stappia aggregata</name>
    <dbReference type="NCBI Taxonomy" id="384765"/>
    <lineage>
        <taxon>Bacteria</taxon>
        <taxon>Pseudomonadati</taxon>
        <taxon>Pseudomonadota</taxon>
        <taxon>Alphaproteobacteria</taxon>
        <taxon>Hyphomicrobiales</taxon>
        <taxon>Stappiaceae</taxon>
        <taxon>Roseibium</taxon>
    </lineage>
</organism>
<reference evidence="19 20" key="1">
    <citation type="submission" date="2006-05" db="EMBL/GenBank/DDBJ databases">
        <authorList>
            <person name="King G."/>
            <person name="Ferriera S."/>
            <person name="Johnson J."/>
            <person name="Kravitz S."/>
            <person name="Beeson K."/>
            <person name="Sutton G."/>
            <person name="Rogers Y.-H."/>
            <person name="Friedman R."/>
            <person name="Frazier M."/>
            <person name="Venter J.C."/>
        </authorList>
    </citation>
    <scope>NUCLEOTIDE SEQUENCE [LARGE SCALE GENOMIC DNA]</scope>
    <source>
        <strain evidence="20">ATCC 25650 / DSM 13394 / JCM 20685 / NBRC 16684 / NCIMB 2208 / IAM 12614 / B1</strain>
    </source>
</reference>
<dbReference type="SUPFAM" id="SSF55486">
    <property type="entry name" value="Metalloproteases ('zincins'), catalytic domain"/>
    <property type="match status" value="1"/>
</dbReference>
<evidence type="ECO:0000256" key="10">
    <source>
        <dbReference type="ARBA" id="ARBA00022833"/>
    </source>
</evidence>
<evidence type="ECO:0000256" key="14">
    <source>
        <dbReference type="SAM" id="MobiDB-lite"/>
    </source>
</evidence>
<evidence type="ECO:0000256" key="5">
    <source>
        <dbReference type="ARBA" id="ARBA00015611"/>
    </source>
</evidence>
<dbReference type="InterPro" id="IPR042097">
    <property type="entry name" value="Aminopeptidase_N-like_N_sf"/>
</dbReference>
<dbReference type="InterPro" id="IPR014782">
    <property type="entry name" value="Peptidase_M1_dom"/>
</dbReference>
<dbReference type="Gene3D" id="2.60.40.1840">
    <property type="match status" value="1"/>
</dbReference>
<dbReference type="GO" id="GO:0006508">
    <property type="term" value="P:proteolysis"/>
    <property type="evidence" value="ECO:0007669"/>
    <property type="project" value="UniProtKB-UniRule"/>
</dbReference>
<proteinExistence type="inferred from homology"/>
<feature type="domain" description="Peptidase M1 alanyl aminopeptidase Ig-like fold" evidence="16">
    <location>
        <begin position="479"/>
        <end position="581"/>
    </location>
</feature>
<dbReference type="PRINTS" id="PR00756">
    <property type="entry name" value="ALADIPTASE"/>
</dbReference>
<dbReference type="InterPro" id="IPR037144">
    <property type="entry name" value="Peptidase_M1_pepN_C_sf"/>
</dbReference>
<dbReference type="FunFam" id="2.60.40.1840:FF:000001">
    <property type="entry name" value="Aminopeptidase N"/>
    <property type="match status" value="1"/>
</dbReference>
<evidence type="ECO:0000256" key="2">
    <source>
        <dbReference type="ARBA" id="ARBA00001947"/>
    </source>
</evidence>
<evidence type="ECO:0000256" key="3">
    <source>
        <dbReference type="ARBA" id="ARBA00010136"/>
    </source>
</evidence>
<dbReference type="AlphaFoldDB" id="A0NLS0"/>
<dbReference type="PANTHER" id="PTHR46322:SF1">
    <property type="entry name" value="PUROMYCIN-SENSITIVE AMINOPEPTIDASE"/>
    <property type="match status" value="1"/>
</dbReference>
<evidence type="ECO:0000256" key="9">
    <source>
        <dbReference type="ARBA" id="ARBA00022801"/>
    </source>
</evidence>
<dbReference type="NCBIfam" id="TIGR02414">
    <property type="entry name" value="pepN_proteo"/>
    <property type="match status" value="1"/>
</dbReference>
<evidence type="ECO:0000256" key="1">
    <source>
        <dbReference type="ARBA" id="ARBA00000098"/>
    </source>
</evidence>
<dbReference type="InterPro" id="IPR001930">
    <property type="entry name" value="Peptidase_M1"/>
</dbReference>
<evidence type="ECO:0000256" key="6">
    <source>
        <dbReference type="ARBA" id="ARBA00022438"/>
    </source>
</evidence>
<feature type="domain" description="Aminopeptidase N-like N-terminal" evidence="18">
    <location>
        <begin position="54"/>
        <end position="221"/>
    </location>
</feature>
<dbReference type="InterPro" id="IPR045357">
    <property type="entry name" value="Aminopeptidase_N-like_N"/>
</dbReference>
<evidence type="ECO:0000313" key="20">
    <source>
        <dbReference type="Proteomes" id="UP000004848"/>
    </source>
</evidence>
<evidence type="ECO:0000259" key="16">
    <source>
        <dbReference type="Pfam" id="PF11940"/>
    </source>
</evidence>
<keyword evidence="6 19" id="KW-0031">Aminopeptidase</keyword>
<dbReference type="GO" id="GO:0008237">
    <property type="term" value="F:metallopeptidase activity"/>
    <property type="evidence" value="ECO:0007669"/>
    <property type="project" value="UniProtKB-UniRule"/>
</dbReference>
<dbReference type="Proteomes" id="UP000004848">
    <property type="component" value="Unassembled WGS sequence"/>
</dbReference>
<gene>
    <name evidence="19" type="ORF">SIAM614_09313</name>
</gene>
<dbReference type="GO" id="GO:0008270">
    <property type="term" value="F:zinc ion binding"/>
    <property type="evidence" value="ECO:0007669"/>
    <property type="project" value="InterPro"/>
</dbReference>
<keyword evidence="8" id="KW-0479">Metal-binding</keyword>
<dbReference type="Gene3D" id="3.30.2010.30">
    <property type="match status" value="1"/>
</dbReference>
<comment type="similarity">
    <text evidence="3">Belongs to the peptidase M1 family.</text>
</comment>
<feature type="domain" description="Peptidase M1 membrane alanine aminopeptidase" evidence="15">
    <location>
        <begin position="260"/>
        <end position="471"/>
    </location>
</feature>
<evidence type="ECO:0000256" key="7">
    <source>
        <dbReference type="ARBA" id="ARBA00022670"/>
    </source>
</evidence>
<dbReference type="MEROPS" id="M01.005"/>
<evidence type="ECO:0000259" key="17">
    <source>
        <dbReference type="Pfam" id="PF17432"/>
    </source>
</evidence>
<dbReference type="Pfam" id="PF11940">
    <property type="entry name" value="DUF3458"/>
    <property type="match status" value="1"/>
</dbReference>
<keyword evidence="7" id="KW-0645">Protease</keyword>
<dbReference type="SUPFAM" id="SSF63737">
    <property type="entry name" value="Leukotriene A4 hydrolase N-terminal domain"/>
    <property type="match status" value="1"/>
</dbReference>
<evidence type="ECO:0000256" key="8">
    <source>
        <dbReference type="ARBA" id="ARBA00022723"/>
    </source>
</evidence>
<keyword evidence="11" id="KW-0482">Metalloprotease</keyword>
<dbReference type="EC" id="3.4.11.2" evidence="4 13"/>
<dbReference type="InterPro" id="IPR024601">
    <property type="entry name" value="Peptidase_M1_pepN_C"/>
</dbReference>
<name>A0NLS0_ROSAI</name>
<dbReference type="InterPro" id="IPR027268">
    <property type="entry name" value="Peptidase_M4/M1_CTD_sf"/>
</dbReference>
<evidence type="ECO:0000313" key="19">
    <source>
        <dbReference type="EMBL" id="EAV46015.1"/>
    </source>
</evidence>
<dbReference type="EMBL" id="AAUW01000001">
    <property type="protein sequence ID" value="EAV46015.1"/>
    <property type="molecule type" value="Genomic_DNA"/>
</dbReference>
<dbReference type="Gene3D" id="1.10.390.10">
    <property type="entry name" value="Neutral Protease Domain 2"/>
    <property type="match status" value="1"/>
</dbReference>
<dbReference type="PANTHER" id="PTHR46322">
    <property type="entry name" value="PUROMYCIN-SENSITIVE AMINOPEPTIDASE"/>
    <property type="match status" value="1"/>
</dbReference>
<evidence type="ECO:0000256" key="11">
    <source>
        <dbReference type="ARBA" id="ARBA00023049"/>
    </source>
</evidence>
<sequence length="909" mass="100692">MRVRFRSRPERSRQALAGPCASHQQEISMRSETAPAIRLEDYKPPLYRIDKVALNVELTPKATRVTATLQVKRQPDTAAGASLVLDGDELSLAGILLNGKTLDETAYTATAERLELLSPPAEPFELTLVTELDPDANTKLMGLYRSSGTYCTQCEAEGFRRITYFLDRPDILAVYTTRLEASKAECPVLLANGNLAEAGDIEGTDRHYAIWHDPHPKPAYLFALVAGDLAEVPDRFTTMSGKDVALNIYVEHGKEGLCDWAMDSLKRSMRWDEEVFGREYDLDVFNIVAVSDFNMGAMENKGLNIFNDKYVLADPETATDQDYANIEAVIAHEYFHNWTGNRITCRDWFQLCLKEGLTVFRDQEFSSDMRSRPAKRIADVRLLKSHQFPEDAGPLAHPVRPRTYHEINNFYTATVYEKGAEVVRMLQTLLGKQAFRKGLDLYFERHDGEATTIEAFLACFEEASSTDLEQFSLWYEQAGTPVVSVETEYDPDRKTFSVSLSQEIPPLAGQKSSKPAVIPLRFGLVGPNGEDMETGPVEGAKVNGDVLVLDKAHQDVVFQNVAAAPVLSLLRGFSAPVRLNQPLHSKDLLFLAAQDRDPFNRWQAVQTLAMQDLVRLAGLVREGAEGAPSEDVIGVLASVLDETQLDEALRAQALTLPSEADIAQEIGKDVNPDAVHAAREMLRRAVATRLGPSLLPFISGHSAGGSYSPDAQAAGKRALANRCLHYYAASGADDAADLVWSRFTSADNMTDRLAALTLLVHDHMPREEEALAAYRKRHMDSSLAMDKWFMTQAMAPGDQTLERVKALMSDPSYDAGNPNRVRSLLQSFATGNPTQFARADGAGFELVAESVLDIDKRNPQVASRLLTSFRSWRALDPQRSALAESALLRVSACENLSRDSRDIVDRTLQ</sequence>
<accession>A0NLS0</accession>
<evidence type="ECO:0000259" key="15">
    <source>
        <dbReference type="Pfam" id="PF01433"/>
    </source>
</evidence>
<dbReference type="InterPro" id="IPR038438">
    <property type="entry name" value="PepN_Ig-like_sf"/>
</dbReference>
<dbReference type="InterPro" id="IPR035414">
    <property type="entry name" value="Peptidase_M1_pepN_Ig-like"/>
</dbReference>
<evidence type="ECO:0000256" key="13">
    <source>
        <dbReference type="NCBIfam" id="TIGR02414"/>
    </source>
</evidence>
<keyword evidence="10" id="KW-0862">Zinc</keyword>
<dbReference type="Pfam" id="PF01433">
    <property type="entry name" value="Peptidase_M1"/>
    <property type="match status" value="1"/>
</dbReference>
<dbReference type="InterPro" id="IPR012779">
    <property type="entry name" value="Peptidase_M1_pepN"/>
</dbReference>
<keyword evidence="9" id="KW-0378">Hydrolase</keyword>
<dbReference type="FunFam" id="2.60.40.1730:FF:000005">
    <property type="entry name" value="Aminopeptidase N"/>
    <property type="match status" value="1"/>
</dbReference>
<comment type="cofactor">
    <cofactor evidence="2">
        <name>Zn(2+)</name>
        <dbReference type="ChEBI" id="CHEBI:29105"/>
    </cofactor>
</comment>
<evidence type="ECO:0000256" key="12">
    <source>
        <dbReference type="ARBA" id="ARBA00059739"/>
    </source>
</evidence>
<feature type="domain" description="Peptidase M1 alanyl aminopeptidase C-terminal" evidence="17">
    <location>
        <begin position="586"/>
        <end position="909"/>
    </location>
</feature>
<dbReference type="GO" id="GO:0016285">
    <property type="term" value="F:alanyl aminopeptidase activity"/>
    <property type="evidence" value="ECO:0007669"/>
    <property type="project" value="UniProtKB-EC"/>
</dbReference>
<feature type="region of interest" description="Disordered" evidence="14">
    <location>
        <begin position="1"/>
        <end position="28"/>
    </location>
</feature>
<dbReference type="CDD" id="cd09600">
    <property type="entry name" value="M1_APN"/>
    <property type="match status" value="1"/>
</dbReference>
<dbReference type="Gene3D" id="1.25.50.10">
    <property type="entry name" value="Peptidase M1, alanyl aminopeptidase, C-terminal domain"/>
    <property type="match status" value="1"/>
</dbReference>